<dbReference type="Proteomes" id="UP000004846">
    <property type="component" value="Unassembled WGS sequence"/>
</dbReference>
<dbReference type="AlphaFoldDB" id="A0A125W504"/>
<proteinExistence type="predicted"/>
<protein>
    <submittedName>
        <fullName evidence="1">Uncharacterized protein</fullName>
    </submittedName>
</protein>
<reference evidence="1 2" key="1">
    <citation type="submission" date="2010-07" db="EMBL/GenBank/DDBJ databases">
        <authorList>
            <person name="Sid Ahmed O."/>
        </authorList>
    </citation>
    <scope>NUCLEOTIDE SEQUENCE [LARGE SCALE GENOMIC DNA]</scope>
    <source>
        <strain evidence="1 2">TX4248</strain>
    </source>
</reference>
<organism evidence="1 2">
    <name type="scientific">Enterococcus faecalis TX4248</name>
    <dbReference type="NCBI Taxonomy" id="749495"/>
    <lineage>
        <taxon>Bacteria</taxon>
        <taxon>Bacillati</taxon>
        <taxon>Bacillota</taxon>
        <taxon>Bacilli</taxon>
        <taxon>Lactobacillales</taxon>
        <taxon>Enterococcaceae</taxon>
        <taxon>Enterococcus</taxon>
    </lineage>
</organism>
<gene>
    <name evidence="1" type="ORF">HMPREF9498_01983</name>
</gene>
<sequence>MKVYLWSMTFYTFTESASYKEDNTNEIKFQYINKKNMYLKKISKNNKTLVNILV</sequence>
<name>A0A125W504_ENTFL</name>
<evidence type="ECO:0000313" key="1">
    <source>
        <dbReference type="EMBL" id="EFM82415.1"/>
    </source>
</evidence>
<dbReference type="EMBL" id="AEBR01000064">
    <property type="protein sequence ID" value="EFM82415.1"/>
    <property type="molecule type" value="Genomic_DNA"/>
</dbReference>
<accession>A0A125W504</accession>
<comment type="caution">
    <text evidence="1">The sequence shown here is derived from an EMBL/GenBank/DDBJ whole genome shotgun (WGS) entry which is preliminary data.</text>
</comment>
<dbReference type="HOGENOM" id="CLU_3043145_0_0_9"/>
<evidence type="ECO:0000313" key="2">
    <source>
        <dbReference type="Proteomes" id="UP000004846"/>
    </source>
</evidence>